<dbReference type="EMBL" id="JBHMAH010000007">
    <property type="protein sequence ID" value="MFB9860116.1"/>
    <property type="molecule type" value="Genomic_DNA"/>
</dbReference>
<dbReference type="PANTHER" id="PTHR12358:SF106">
    <property type="entry name" value="LIPID KINASE YEGS"/>
    <property type="match status" value="1"/>
</dbReference>
<comment type="cofactor">
    <cofactor evidence="1">
        <name>Mg(2+)</name>
        <dbReference type="ChEBI" id="CHEBI:18420"/>
    </cofactor>
</comment>
<dbReference type="InterPro" id="IPR001206">
    <property type="entry name" value="Diacylglycerol_kinase_cat_dom"/>
</dbReference>
<keyword evidence="8" id="KW-0067">ATP-binding</keyword>
<dbReference type="EC" id="2.7.1.-" evidence="14"/>
<evidence type="ECO:0000256" key="12">
    <source>
        <dbReference type="ARBA" id="ARBA00023264"/>
    </source>
</evidence>
<evidence type="ECO:0000256" key="9">
    <source>
        <dbReference type="ARBA" id="ARBA00022842"/>
    </source>
</evidence>
<dbReference type="SUPFAM" id="SSF111331">
    <property type="entry name" value="NAD kinase/diacylglycerol kinase-like"/>
    <property type="match status" value="1"/>
</dbReference>
<evidence type="ECO:0000256" key="6">
    <source>
        <dbReference type="ARBA" id="ARBA00022741"/>
    </source>
</evidence>
<dbReference type="RefSeq" id="WP_380569723.1">
    <property type="nucleotide sequence ID" value="NZ_JBHMAH010000007.1"/>
</dbReference>
<comment type="similarity">
    <text evidence="2">Belongs to the diacylglycerol/lipid kinase family.</text>
</comment>
<name>A0ABV5Z252_9STAP</name>
<dbReference type="InterPro" id="IPR005218">
    <property type="entry name" value="Diacylglycerol/lipid_kinase"/>
</dbReference>
<keyword evidence="9" id="KW-0460">Magnesium</keyword>
<feature type="domain" description="DAGKc" evidence="13">
    <location>
        <begin position="1"/>
        <end position="129"/>
    </location>
</feature>
<keyword evidence="12" id="KW-1208">Phospholipid metabolism</keyword>
<dbReference type="Pfam" id="PF19279">
    <property type="entry name" value="YegS_C"/>
    <property type="match status" value="1"/>
</dbReference>
<keyword evidence="11" id="KW-0594">Phospholipid biosynthesis</keyword>
<protein>
    <submittedName>
        <fullName evidence="14">Diacylglycerol/lipid kinase family protein</fullName>
        <ecNumber evidence="14">2.7.1.-</ecNumber>
    </submittedName>
</protein>
<dbReference type="GO" id="GO:0016301">
    <property type="term" value="F:kinase activity"/>
    <property type="evidence" value="ECO:0007669"/>
    <property type="project" value="UniProtKB-KW"/>
</dbReference>
<dbReference type="NCBIfam" id="TIGR00147">
    <property type="entry name" value="YegS/Rv2252/BmrU family lipid kinase"/>
    <property type="match status" value="1"/>
</dbReference>
<evidence type="ECO:0000256" key="7">
    <source>
        <dbReference type="ARBA" id="ARBA00022777"/>
    </source>
</evidence>
<keyword evidence="4 14" id="KW-0808">Transferase</keyword>
<evidence type="ECO:0000259" key="13">
    <source>
        <dbReference type="PROSITE" id="PS50146"/>
    </source>
</evidence>
<reference evidence="14 15" key="1">
    <citation type="submission" date="2024-09" db="EMBL/GenBank/DDBJ databases">
        <authorList>
            <person name="Sun Q."/>
            <person name="Mori K."/>
        </authorList>
    </citation>
    <scope>NUCLEOTIDE SEQUENCE [LARGE SCALE GENOMIC DNA]</scope>
    <source>
        <strain evidence="14 15">JCM 12822</strain>
    </source>
</reference>
<evidence type="ECO:0000256" key="1">
    <source>
        <dbReference type="ARBA" id="ARBA00001946"/>
    </source>
</evidence>
<evidence type="ECO:0000256" key="8">
    <source>
        <dbReference type="ARBA" id="ARBA00022840"/>
    </source>
</evidence>
<evidence type="ECO:0000256" key="5">
    <source>
        <dbReference type="ARBA" id="ARBA00022723"/>
    </source>
</evidence>
<evidence type="ECO:0000256" key="3">
    <source>
        <dbReference type="ARBA" id="ARBA00022516"/>
    </source>
</evidence>
<organism evidence="14 15">
    <name type="scientific">Salinicoccus siamensis</name>
    <dbReference type="NCBI Taxonomy" id="381830"/>
    <lineage>
        <taxon>Bacteria</taxon>
        <taxon>Bacillati</taxon>
        <taxon>Bacillota</taxon>
        <taxon>Bacilli</taxon>
        <taxon>Bacillales</taxon>
        <taxon>Staphylococcaceae</taxon>
        <taxon>Salinicoccus</taxon>
    </lineage>
</organism>
<dbReference type="PANTHER" id="PTHR12358">
    <property type="entry name" value="SPHINGOSINE KINASE"/>
    <property type="match status" value="1"/>
</dbReference>
<dbReference type="SMART" id="SM00046">
    <property type="entry name" value="DAGKc"/>
    <property type="match status" value="1"/>
</dbReference>
<dbReference type="Gene3D" id="3.40.50.10330">
    <property type="entry name" value="Probable inorganic polyphosphate/atp-NAD kinase, domain 1"/>
    <property type="match status" value="1"/>
</dbReference>
<sequence>MKKAAVIINKNSGKKKKPPIEYRVLDALNSQGYKVDIHYTDGADAKEIAMAVSDVDLIVSAGGDGTIGEIIDGMVESGSDAPLSILPAGTVNDYTRALGLPLDMDTAINNLRSPQKTIEADVIKGNDRHIAYLIALGDFMESFTRVGSTAKNRFSIFAYLYAGLRALVTMKAYRVKIETESEKVMSDSILTIVANTSSVGSFEKLLPHASIDDRHLHILNITPSHPKAIIEIIIAAFRGTIAEHKNVHYMKAETLHLDTDRLETMDIDGDPHEFEAMDIRLLQGCLRVNVPEAYAE</sequence>
<keyword evidence="10" id="KW-0443">Lipid metabolism</keyword>
<accession>A0ABV5Z252</accession>
<dbReference type="InterPro" id="IPR017438">
    <property type="entry name" value="ATP-NAD_kinase_N"/>
</dbReference>
<dbReference type="InterPro" id="IPR045540">
    <property type="entry name" value="YegS/DAGK_C"/>
</dbReference>
<evidence type="ECO:0000256" key="10">
    <source>
        <dbReference type="ARBA" id="ARBA00023098"/>
    </source>
</evidence>
<evidence type="ECO:0000256" key="11">
    <source>
        <dbReference type="ARBA" id="ARBA00023209"/>
    </source>
</evidence>
<keyword evidence="5" id="KW-0479">Metal-binding</keyword>
<keyword evidence="15" id="KW-1185">Reference proteome</keyword>
<evidence type="ECO:0000256" key="4">
    <source>
        <dbReference type="ARBA" id="ARBA00022679"/>
    </source>
</evidence>
<dbReference type="Gene3D" id="2.60.200.40">
    <property type="match status" value="1"/>
</dbReference>
<evidence type="ECO:0000313" key="14">
    <source>
        <dbReference type="EMBL" id="MFB9860116.1"/>
    </source>
</evidence>
<evidence type="ECO:0000313" key="15">
    <source>
        <dbReference type="Proteomes" id="UP001589740"/>
    </source>
</evidence>
<keyword evidence="6" id="KW-0547">Nucleotide-binding</keyword>
<gene>
    <name evidence="14" type="ORF">ACFFLE_03200</name>
</gene>
<dbReference type="InterPro" id="IPR050187">
    <property type="entry name" value="Lipid_Phosphate_FormReg"/>
</dbReference>
<dbReference type="InterPro" id="IPR016064">
    <property type="entry name" value="NAD/diacylglycerol_kinase_sf"/>
</dbReference>
<dbReference type="Pfam" id="PF00781">
    <property type="entry name" value="DAGK_cat"/>
    <property type="match status" value="1"/>
</dbReference>
<comment type="caution">
    <text evidence="14">The sequence shown here is derived from an EMBL/GenBank/DDBJ whole genome shotgun (WGS) entry which is preliminary data.</text>
</comment>
<evidence type="ECO:0000256" key="2">
    <source>
        <dbReference type="ARBA" id="ARBA00005983"/>
    </source>
</evidence>
<dbReference type="PROSITE" id="PS50146">
    <property type="entry name" value="DAGK"/>
    <property type="match status" value="1"/>
</dbReference>
<keyword evidence="3" id="KW-0444">Lipid biosynthesis</keyword>
<dbReference type="Proteomes" id="UP001589740">
    <property type="component" value="Unassembled WGS sequence"/>
</dbReference>
<proteinExistence type="inferred from homology"/>
<keyword evidence="7 14" id="KW-0418">Kinase</keyword>